<keyword evidence="1" id="KW-1133">Transmembrane helix</keyword>
<reference evidence="2 3" key="1">
    <citation type="submission" date="2015-11" db="EMBL/GenBank/DDBJ databases">
        <title>Genomic analysis of 38 Legionella species identifies large and diverse effector repertoires.</title>
        <authorList>
            <person name="Burstein D."/>
            <person name="Amaro F."/>
            <person name="Zusman T."/>
            <person name="Lifshitz Z."/>
            <person name="Cohen O."/>
            <person name="Gilbert J.A."/>
            <person name="Pupko T."/>
            <person name="Shuman H.A."/>
            <person name="Segal G."/>
        </authorList>
    </citation>
    <scope>NUCLEOTIDE SEQUENCE [LARGE SCALE GENOMIC DNA]</scope>
    <source>
        <strain evidence="2 3">PX-1-G2-E2</strain>
    </source>
</reference>
<name>A0A0W0VVT2_9GAMM</name>
<feature type="transmembrane region" description="Helical" evidence="1">
    <location>
        <begin position="460"/>
        <end position="477"/>
    </location>
</feature>
<feature type="transmembrane region" description="Helical" evidence="1">
    <location>
        <begin position="241"/>
        <end position="261"/>
    </location>
</feature>
<feature type="transmembrane region" description="Helical" evidence="1">
    <location>
        <begin position="37"/>
        <end position="58"/>
    </location>
</feature>
<protein>
    <recommendedName>
        <fullName evidence="4">Glycosyltransferase RgtA/B/C/D-like domain-containing protein</fullName>
    </recommendedName>
</protein>
<keyword evidence="1" id="KW-0472">Membrane</keyword>
<dbReference type="EMBL" id="LNYL01000051">
    <property type="protein sequence ID" value="KTD24149.1"/>
    <property type="molecule type" value="Genomic_DNA"/>
</dbReference>
<organism evidence="2 3">
    <name type="scientific">Legionella maceachernii</name>
    <dbReference type="NCBI Taxonomy" id="466"/>
    <lineage>
        <taxon>Bacteria</taxon>
        <taxon>Pseudomonadati</taxon>
        <taxon>Pseudomonadota</taxon>
        <taxon>Gammaproteobacteria</taxon>
        <taxon>Legionellales</taxon>
        <taxon>Legionellaceae</taxon>
        <taxon>Legionella</taxon>
    </lineage>
</organism>
<dbReference type="RefSeq" id="WP_133140940.1">
    <property type="nucleotide sequence ID" value="NZ_CAAAIB010000001.1"/>
</dbReference>
<keyword evidence="3" id="KW-1185">Reference proteome</keyword>
<feature type="transmembrane region" description="Helical" evidence="1">
    <location>
        <begin position="293"/>
        <end position="311"/>
    </location>
</feature>
<keyword evidence="1" id="KW-0812">Transmembrane</keyword>
<accession>A0A0W0VVT2</accession>
<evidence type="ECO:0000313" key="3">
    <source>
        <dbReference type="Proteomes" id="UP000054908"/>
    </source>
</evidence>
<sequence length="755" mass="85619">MNYITTMIELWVLLLLCMLIGKRIVNLLPIELQESIGFYIAPILGLSCLLLIATLYGWISPFRFEYTFCITFVLVLLAIVFERKRLQLIYEGLQISLFTGLCSLPILATIVYYQGYNPFTDIFTYLVHGQWLQEHAFSEKAATSGFYPALSQISLYQNNGSRMGASFLLGYAESLFKLKWSYYAYTPTVALAFVTGCLALGGIIRQVIPVSRMVILALAAIPCFSLNGFLLGAQWGFFPQTFGLAFATGITALLPALTLAICNQNYKWFKLVLFAFPLAICTAAFFFAYNEPFPIFTIGLGIFLIITGIFFKNKIKALLFFFSVYFLQVIILLNYEAIRIARNLLVTLSISKGGAAIGWPMPWSPIQFLAHAFGMKSFMDEPYGFDYYVSTIVFPILLLILLFTLVRFMRKNIKNNLALVFLFCMNFALGLFFIKFRYFSPNGSAIEVGHTFLQYKISKYAAPFSLALVSITFAILWQKHKKLRPLFSMGYIGLLAMGLFFQCTFTTDKLIQGFIYETKQVRNPFGTLLDLRTTVADIPKEDPIHFVLGAEHHKLRQMVTYVLYDRKISSNYEDDGYIAGHLPPKDRVMQPSANVEWVTLSNKNNSCGNQTQEVGPFLIHRRSVPYSYMLLSKNEGGYNTEINMEGDTWNWVEDVINYSYRVEGAANEVRFSFKVLSIPHPRSVVVELKSGSGELLGQYYLPKQEGDIFFDTPWVKINSSQVVLSMKADGQPIKLSEIDPRHAKFVVANINACSR</sequence>
<dbReference type="Proteomes" id="UP000054908">
    <property type="component" value="Unassembled WGS sequence"/>
</dbReference>
<feature type="transmembrane region" description="Helical" evidence="1">
    <location>
        <begin position="387"/>
        <end position="406"/>
    </location>
</feature>
<dbReference type="AlphaFoldDB" id="A0A0W0VVT2"/>
<feature type="transmembrane region" description="Helical" evidence="1">
    <location>
        <begin position="93"/>
        <end position="113"/>
    </location>
</feature>
<dbReference type="STRING" id="466.Lmac_3022"/>
<feature type="transmembrane region" description="Helical" evidence="1">
    <location>
        <begin position="489"/>
        <end position="507"/>
    </location>
</feature>
<evidence type="ECO:0000256" key="1">
    <source>
        <dbReference type="SAM" id="Phobius"/>
    </source>
</evidence>
<dbReference type="OrthoDB" id="5657217at2"/>
<feature type="transmembrane region" description="Helical" evidence="1">
    <location>
        <begin position="182"/>
        <end position="201"/>
    </location>
</feature>
<feature type="transmembrane region" description="Helical" evidence="1">
    <location>
        <begin position="268"/>
        <end position="287"/>
    </location>
</feature>
<feature type="transmembrane region" description="Helical" evidence="1">
    <location>
        <begin position="64"/>
        <end position="81"/>
    </location>
</feature>
<feature type="transmembrane region" description="Helical" evidence="1">
    <location>
        <begin position="318"/>
        <end position="335"/>
    </location>
</feature>
<feature type="transmembrane region" description="Helical" evidence="1">
    <location>
        <begin position="418"/>
        <end position="440"/>
    </location>
</feature>
<evidence type="ECO:0000313" key="2">
    <source>
        <dbReference type="EMBL" id="KTD24149.1"/>
    </source>
</evidence>
<evidence type="ECO:0008006" key="4">
    <source>
        <dbReference type="Google" id="ProtNLM"/>
    </source>
</evidence>
<proteinExistence type="predicted"/>
<dbReference type="PATRIC" id="fig|466.6.peg.3236"/>
<feature type="transmembrane region" description="Helical" evidence="1">
    <location>
        <begin position="213"/>
        <end position="235"/>
    </location>
</feature>
<feature type="transmembrane region" description="Helical" evidence="1">
    <location>
        <begin position="6"/>
        <end position="25"/>
    </location>
</feature>
<gene>
    <name evidence="2" type="ORF">Lmac_3022</name>
</gene>
<comment type="caution">
    <text evidence="2">The sequence shown here is derived from an EMBL/GenBank/DDBJ whole genome shotgun (WGS) entry which is preliminary data.</text>
</comment>